<dbReference type="InterPro" id="IPR001737">
    <property type="entry name" value="KsgA/Erm"/>
</dbReference>
<dbReference type="EC" id="2.1.1.182" evidence="7"/>
<dbReference type="HAMAP" id="MF_00607">
    <property type="entry name" value="16SrRNA_methyltr_A"/>
    <property type="match status" value="1"/>
</dbReference>
<comment type="similarity">
    <text evidence="7">Belongs to the class I-like SAM-binding methyltransferase superfamily. rRNA adenine N(6)-methyltransferase family. RsmA subfamily.</text>
</comment>
<dbReference type="EMBL" id="VTCY01000001">
    <property type="protein sequence ID" value="KAB0452774.1"/>
    <property type="molecule type" value="Genomic_DNA"/>
</dbReference>
<comment type="subcellular location">
    <subcellularLocation>
        <location evidence="7">Cytoplasm</location>
    </subcellularLocation>
</comment>
<protein>
    <recommendedName>
        <fullName evidence="7">Ribosomal RNA small subunit methyltransferase A</fullName>
        <ecNumber evidence="7">2.1.1.182</ecNumber>
    </recommendedName>
    <alternativeName>
        <fullName evidence="7">16S rRNA (adenine(1518)-N(6)/adenine(1519)-N(6))-dimethyltransferase</fullName>
    </alternativeName>
    <alternativeName>
        <fullName evidence="7">16S rRNA dimethyladenosine transferase</fullName>
    </alternativeName>
    <alternativeName>
        <fullName evidence="7">16S rRNA dimethylase</fullName>
    </alternativeName>
    <alternativeName>
        <fullName evidence="7">S-adenosylmethionine-6-N', N'-adenosyl(rRNA) dimethyltransferase</fullName>
    </alternativeName>
</protein>
<comment type="caution">
    <text evidence="10">The sequence shown here is derived from an EMBL/GenBank/DDBJ whole genome shotgun (WGS) entry which is preliminary data.</text>
</comment>
<dbReference type="OMA" id="GMFQKEV"/>
<feature type="domain" description="Ribosomal RNA adenine methylase transferase N-terminal" evidence="9">
    <location>
        <begin position="22"/>
        <end position="193"/>
    </location>
</feature>
<comment type="catalytic activity">
    <reaction evidence="7">
        <text>adenosine(1518)/adenosine(1519) in 16S rRNA + 4 S-adenosyl-L-methionine = N(6)-dimethyladenosine(1518)/N(6)-dimethyladenosine(1519) in 16S rRNA + 4 S-adenosyl-L-homocysteine + 4 H(+)</text>
        <dbReference type="Rhea" id="RHEA:19609"/>
        <dbReference type="Rhea" id="RHEA-COMP:10232"/>
        <dbReference type="Rhea" id="RHEA-COMP:10233"/>
        <dbReference type="ChEBI" id="CHEBI:15378"/>
        <dbReference type="ChEBI" id="CHEBI:57856"/>
        <dbReference type="ChEBI" id="CHEBI:59789"/>
        <dbReference type="ChEBI" id="CHEBI:74411"/>
        <dbReference type="ChEBI" id="CHEBI:74493"/>
        <dbReference type="EC" id="2.1.1.182"/>
    </reaction>
</comment>
<evidence type="ECO:0000256" key="5">
    <source>
        <dbReference type="ARBA" id="ARBA00022691"/>
    </source>
</evidence>
<name>A0A643CQN5_ANAMA</name>
<dbReference type="Pfam" id="PF00398">
    <property type="entry name" value="RrnaAD"/>
    <property type="match status" value="1"/>
</dbReference>
<accession>A0A643CQN5</accession>
<dbReference type="Gene3D" id="3.40.50.150">
    <property type="entry name" value="Vaccinia Virus protein VP39"/>
    <property type="match status" value="1"/>
</dbReference>
<dbReference type="SMR" id="A0A643CQN5"/>
<keyword evidence="5 7" id="KW-0949">S-adenosyl-L-methionine</keyword>
<reference evidence="10" key="1">
    <citation type="submission" date="2019-08" db="EMBL/GenBank/DDBJ databases">
        <authorList>
            <person name="Amaro Estrada I."/>
            <person name="Quiroz Castaneda R.E."/>
            <person name="Martinez Ocampo F."/>
            <person name="Rodriguez Camarillo S.D."/>
        </authorList>
    </citation>
    <scope>NUCLEOTIDE SEQUENCE</scope>
    <source>
        <strain evidence="10">MEX-30-184-02</strain>
    </source>
</reference>
<evidence type="ECO:0000313" key="10">
    <source>
        <dbReference type="EMBL" id="KAB0452774.1"/>
    </source>
</evidence>
<dbReference type="SUPFAM" id="SSF53335">
    <property type="entry name" value="S-adenosyl-L-methionine-dependent methyltransferases"/>
    <property type="match status" value="1"/>
</dbReference>
<keyword evidence="3 7" id="KW-0489">Methyltransferase</keyword>
<keyword evidence="4 7" id="KW-0808">Transferase</keyword>
<feature type="binding site" evidence="7 8">
    <location>
        <position position="42"/>
    </location>
    <ligand>
        <name>S-adenosyl-L-methionine</name>
        <dbReference type="ChEBI" id="CHEBI:59789"/>
    </ligand>
</feature>
<keyword evidence="2 7" id="KW-0698">rRNA processing</keyword>
<dbReference type="GO" id="GO:0005829">
    <property type="term" value="C:cytosol"/>
    <property type="evidence" value="ECO:0007669"/>
    <property type="project" value="TreeGrafter"/>
</dbReference>
<dbReference type="GeneID" id="7397956"/>
<dbReference type="NCBIfam" id="TIGR00755">
    <property type="entry name" value="ksgA"/>
    <property type="match status" value="1"/>
</dbReference>
<dbReference type="InterPro" id="IPR011530">
    <property type="entry name" value="rRNA_adenine_dimethylase"/>
</dbReference>
<keyword evidence="6 7" id="KW-0694">RNA-binding</keyword>
<dbReference type="PROSITE" id="PS51689">
    <property type="entry name" value="SAM_RNA_A_N6_MT"/>
    <property type="match status" value="1"/>
</dbReference>
<dbReference type="PANTHER" id="PTHR11727">
    <property type="entry name" value="DIMETHYLADENOSINE TRANSFERASE"/>
    <property type="match status" value="1"/>
</dbReference>
<dbReference type="Gene3D" id="1.10.8.100">
    <property type="entry name" value="Ribosomal RNA adenine dimethylase-like, domain 2"/>
    <property type="match status" value="1"/>
</dbReference>
<dbReference type="PROSITE" id="PS01131">
    <property type="entry name" value="RRNA_A_DIMETH"/>
    <property type="match status" value="1"/>
</dbReference>
<comment type="function">
    <text evidence="7">Specifically dimethylates two adjacent adenosines (A1518 and A1519) in the loop of a conserved hairpin near the 3'-end of 16S rRNA in the 30S particle. May play a critical role in biogenesis of 30S subunits.</text>
</comment>
<gene>
    <name evidence="7 10" type="primary">rsmA</name>
    <name evidence="7" type="synonym">ksgA</name>
    <name evidence="10" type="ORF">FY207_00040</name>
</gene>
<dbReference type="GO" id="GO:0052908">
    <property type="term" value="F:16S rRNA (adenine(1518)-N(6)/adenine(1519)-N(6))-dimethyltransferase activity"/>
    <property type="evidence" value="ECO:0007669"/>
    <property type="project" value="UniProtKB-EC"/>
</dbReference>
<evidence type="ECO:0000256" key="4">
    <source>
        <dbReference type="ARBA" id="ARBA00022679"/>
    </source>
</evidence>
<organism evidence="10">
    <name type="scientific">Anaplasma marginale</name>
    <dbReference type="NCBI Taxonomy" id="770"/>
    <lineage>
        <taxon>Bacteria</taxon>
        <taxon>Pseudomonadati</taxon>
        <taxon>Pseudomonadota</taxon>
        <taxon>Alphaproteobacteria</taxon>
        <taxon>Rickettsiales</taxon>
        <taxon>Anaplasmataceae</taxon>
        <taxon>Anaplasma</taxon>
    </lineage>
</organism>
<proteinExistence type="inferred from homology"/>
<feature type="binding site" evidence="7 8">
    <location>
        <position position="89"/>
    </location>
    <ligand>
        <name>S-adenosyl-L-methionine</name>
        <dbReference type="ChEBI" id="CHEBI:59789"/>
    </ligand>
</feature>
<evidence type="ECO:0000256" key="8">
    <source>
        <dbReference type="PROSITE-ProRule" id="PRU01026"/>
    </source>
</evidence>
<evidence type="ECO:0000256" key="1">
    <source>
        <dbReference type="ARBA" id="ARBA00022490"/>
    </source>
</evidence>
<dbReference type="AlphaFoldDB" id="A0A643CQN5"/>
<evidence type="ECO:0000256" key="7">
    <source>
        <dbReference type="HAMAP-Rule" id="MF_00607"/>
    </source>
</evidence>
<dbReference type="InterPro" id="IPR020598">
    <property type="entry name" value="rRNA_Ade_methylase_Trfase_N"/>
</dbReference>
<dbReference type="RefSeq" id="WP_010267525.1">
    <property type="nucleotide sequence ID" value="NZ_CP023731.1"/>
</dbReference>
<sequence>MRTIRHKAYKSLGQNFILDPSMAEKIVSYAGSIEGYNIIEVGPGFGTMTEIILRSKVASLLAIEKDRRLSPMHKGLMQKYPNYRYIEHDVLEINLETMISAPSKMIANLPYNISVILLLRMLKYIHNFEKLTLMFQKEVAERLVAKPGTKSYSILSVLVQLLCDVEKVKDLQPGAFSPPPKVCSSVVNITPLGNLRFPVDYSYMLKMLKKAFGCKRKTVRNALGLPHQEFDALLAECRIPPSVRAENLSVEQLCAVSNFLQSRQYQFSTG</sequence>
<dbReference type="PANTHER" id="PTHR11727:SF7">
    <property type="entry name" value="DIMETHYLADENOSINE TRANSFERASE-RELATED"/>
    <property type="match status" value="1"/>
</dbReference>
<feature type="binding site" evidence="7 8">
    <location>
        <position position="15"/>
    </location>
    <ligand>
        <name>S-adenosyl-L-methionine</name>
        <dbReference type="ChEBI" id="CHEBI:59789"/>
    </ligand>
</feature>
<evidence type="ECO:0000256" key="6">
    <source>
        <dbReference type="ARBA" id="ARBA00022884"/>
    </source>
</evidence>
<dbReference type="InterPro" id="IPR023165">
    <property type="entry name" value="rRNA_Ade_diMease-like_C"/>
</dbReference>
<dbReference type="InterPro" id="IPR020596">
    <property type="entry name" value="rRNA_Ade_Mease_Trfase_CS"/>
</dbReference>
<feature type="binding site" evidence="7 8">
    <location>
        <position position="64"/>
    </location>
    <ligand>
        <name>S-adenosyl-L-methionine</name>
        <dbReference type="ChEBI" id="CHEBI:59789"/>
    </ligand>
</feature>
<evidence type="ECO:0000256" key="3">
    <source>
        <dbReference type="ARBA" id="ARBA00022603"/>
    </source>
</evidence>
<evidence type="ECO:0000256" key="2">
    <source>
        <dbReference type="ARBA" id="ARBA00022552"/>
    </source>
</evidence>
<dbReference type="InterPro" id="IPR029063">
    <property type="entry name" value="SAM-dependent_MTases_sf"/>
</dbReference>
<feature type="binding site" evidence="7 8">
    <location>
        <position position="108"/>
    </location>
    <ligand>
        <name>S-adenosyl-L-methionine</name>
        <dbReference type="ChEBI" id="CHEBI:59789"/>
    </ligand>
</feature>
<dbReference type="GO" id="GO:0003723">
    <property type="term" value="F:RNA binding"/>
    <property type="evidence" value="ECO:0007669"/>
    <property type="project" value="UniProtKB-UniRule"/>
</dbReference>
<keyword evidence="1 7" id="KW-0963">Cytoplasm</keyword>
<evidence type="ECO:0000259" key="9">
    <source>
        <dbReference type="SMART" id="SM00650"/>
    </source>
</evidence>
<dbReference type="SMART" id="SM00650">
    <property type="entry name" value="rADc"/>
    <property type="match status" value="1"/>
</dbReference>
<feature type="binding site" evidence="7 8">
    <location>
        <position position="17"/>
    </location>
    <ligand>
        <name>S-adenosyl-L-methionine</name>
        <dbReference type="ChEBI" id="CHEBI:59789"/>
    </ligand>
</feature>